<dbReference type="Gene3D" id="3.90.950.20">
    <property type="entry name" value="CinA-like"/>
    <property type="match status" value="1"/>
</dbReference>
<dbReference type="eggNOG" id="COG1546">
    <property type="taxonomic scope" value="Bacteria"/>
</dbReference>
<dbReference type="PATRIC" id="fig|631454.5.peg.185"/>
<name>V4TNA8_9HYPH</name>
<proteinExistence type="predicted"/>
<dbReference type="Proteomes" id="UP000017819">
    <property type="component" value="Unassembled WGS sequence"/>
</dbReference>
<accession>V4TNA8</accession>
<dbReference type="NCBIfam" id="TIGR00199">
    <property type="entry name" value="PncC_domain"/>
    <property type="match status" value="1"/>
</dbReference>
<dbReference type="Pfam" id="PF02464">
    <property type="entry name" value="CinA"/>
    <property type="match status" value="1"/>
</dbReference>
<dbReference type="SUPFAM" id="SSF142433">
    <property type="entry name" value="CinA-like"/>
    <property type="match status" value="1"/>
</dbReference>
<dbReference type="InterPro" id="IPR008136">
    <property type="entry name" value="CinA_C"/>
</dbReference>
<comment type="caution">
    <text evidence="2">The sequence shown here is derived from an EMBL/GenBank/DDBJ whole genome shotgun (WGS) entry which is preliminary data.</text>
</comment>
<dbReference type="AlphaFoldDB" id="V4TNA8"/>
<evidence type="ECO:0000313" key="3">
    <source>
        <dbReference type="Proteomes" id="UP000017819"/>
    </source>
</evidence>
<gene>
    <name evidence="2" type="ORF">N177_0187</name>
</gene>
<feature type="domain" description="CinA C-terminal" evidence="1">
    <location>
        <begin position="3"/>
        <end position="151"/>
    </location>
</feature>
<sequence>MMLLDLLQRHELRLGTAESCTGGLISAYLTEAPGSSGAFEVGYVTYSNEAKQRLLGVSPDLLERHGAVSEPVARAMAEGALACGAIDIAVSVTGVAGPAGGSEEKPVGTVHFGVAGLNRRTRHRRESFGDLGRRGIRMESVRTAFAMVRDFVENPD</sequence>
<dbReference type="InterPro" id="IPR036653">
    <property type="entry name" value="CinA-like_C"/>
</dbReference>
<evidence type="ECO:0000259" key="1">
    <source>
        <dbReference type="Pfam" id="PF02464"/>
    </source>
</evidence>
<protein>
    <submittedName>
        <fullName evidence="2">C-terminal domain of CinA type S</fullName>
    </submittedName>
</protein>
<keyword evidence="3" id="KW-1185">Reference proteome</keyword>
<dbReference type="EMBL" id="AWXZ01000007">
    <property type="protein sequence ID" value="ESR27208.1"/>
    <property type="molecule type" value="Genomic_DNA"/>
</dbReference>
<evidence type="ECO:0000313" key="2">
    <source>
        <dbReference type="EMBL" id="ESR27208.1"/>
    </source>
</evidence>
<organism evidence="2 3">
    <name type="scientific">Lutibaculum baratangense AMV1</name>
    <dbReference type="NCBI Taxonomy" id="631454"/>
    <lineage>
        <taxon>Bacteria</taxon>
        <taxon>Pseudomonadati</taxon>
        <taxon>Pseudomonadota</taxon>
        <taxon>Alphaproteobacteria</taxon>
        <taxon>Hyphomicrobiales</taxon>
        <taxon>Tepidamorphaceae</taxon>
        <taxon>Lutibaculum</taxon>
    </lineage>
</organism>
<reference evidence="2 3" key="1">
    <citation type="journal article" date="2014" name="Genome Announc.">
        <title>Draft Genome Sequence of Lutibaculum baratangense Strain AMV1T, Isolated from a Mud Volcano in Andamans, India.</title>
        <authorList>
            <person name="Singh A."/>
            <person name="Sreenivas A."/>
            <person name="Sathyanarayana Reddy G."/>
            <person name="Pinnaka A.K."/>
            <person name="Shivaji S."/>
        </authorList>
    </citation>
    <scope>NUCLEOTIDE SEQUENCE [LARGE SCALE GENOMIC DNA]</scope>
    <source>
        <strain evidence="2 3">AMV1</strain>
    </source>
</reference>
<dbReference type="STRING" id="631454.N177_0187"/>